<dbReference type="OrthoDB" id="2333384at2759"/>
<dbReference type="Gene3D" id="2.60.40.640">
    <property type="match status" value="1"/>
</dbReference>
<name>A0A2J5HS98_9EURO</name>
<gene>
    <name evidence="1" type="ORF">BDW42DRAFT_194624</name>
</gene>
<dbReference type="EMBL" id="KZ559550">
    <property type="protein sequence ID" value="PLN80191.1"/>
    <property type="molecule type" value="Genomic_DNA"/>
</dbReference>
<accession>A0A2J5HS98</accession>
<reference evidence="2" key="1">
    <citation type="submission" date="2017-12" db="EMBL/GenBank/DDBJ databases">
        <authorList>
            <consortium name="DOE Joint Genome Institute"/>
            <person name="Mondo S.J."/>
            <person name="Kjaerbolling I."/>
            <person name="Vesth T.C."/>
            <person name="Frisvad J.C."/>
            <person name="Nybo J.L."/>
            <person name="Theobald S."/>
            <person name="Kuo A."/>
            <person name="Bowyer P."/>
            <person name="Matsuda Y."/>
            <person name="Lyhne E.K."/>
            <person name="Kogle M.E."/>
            <person name="Clum A."/>
            <person name="Lipzen A."/>
            <person name="Salamov A."/>
            <person name="Ngan C.Y."/>
            <person name="Daum C."/>
            <person name="Chiniquy J."/>
            <person name="Barry K."/>
            <person name="LaButti K."/>
            <person name="Haridas S."/>
            <person name="Simmons B.A."/>
            <person name="Magnuson J.K."/>
            <person name="Mortensen U.H."/>
            <person name="Larsen T.O."/>
            <person name="Grigoriev I.V."/>
            <person name="Baker S.E."/>
            <person name="Andersen M.R."/>
            <person name="Nordberg H.P."/>
            <person name="Cantor M.N."/>
            <person name="Hua S.X."/>
        </authorList>
    </citation>
    <scope>NUCLEOTIDE SEQUENCE [LARGE SCALE GENOMIC DNA]</scope>
    <source>
        <strain evidence="2">IBT 19404</strain>
    </source>
</reference>
<organism evidence="1 2">
    <name type="scientific">Aspergillus taichungensis</name>
    <dbReference type="NCBI Taxonomy" id="482145"/>
    <lineage>
        <taxon>Eukaryota</taxon>
        <taxon>Fungi</taxon>
        <taxon>Dikarya</taxon>
        <taxon>Ascomycota</taxon>
        <taxon>Pezizomycotina</taxon>
        <taxon>Eurotiomycetes</taxon>
        <taxon>Eurotiomycetidae</taxon>
        <taxon>Eurotiales</taxon>
        <taxon>Aspergillaceae</taxon>
        <taxon>Aspergillus</taxon>
        <taxon>Aspergillus subgen. Circumdati</taxon>
    </lineage>
</organism>
<dbReference type="AlphaFoldDB" id="A0A2J5HS98"/>
<evidence type="ECO:0000313" key="2">
    <source>
        <dbReference type="Proteomes" id="UP000235023"/>
    </source>
</evidence>
<evidence type="ECO:0000313" key="1">
    <source>
        <dbReference type="EMBL" id="PLN80191.1"/>
    </source>
</evidence>
<proteinExistence type="predicted"/>
<protein>
    <recommendedName>
        <fullName evidence="3">Arrestin-like N-terminal domain-containing protein</fullName>
    </recommendedName>
</protein>
<dbReference type="Proteomes" id="UP000235023">
    <property type="component" value="Unassembled WGS sequence"/>
</dbReference>
<keyword evidence="2" id="KW-1185">Reference proteome</keyword>
<evidence type="ECO:0008006" key="3">
    <source>
        <dbReference type="Google" id="ProtNLM"/>
    </source>
</evidence>
<dbReference type="InterPro" id="IPR014752">
    <property type="entry name" value="Arrestin-like_C"/>
</dbReference>
<sequence length="415" mass="47563">MSPSSQAKGSSIEIELAAPPSWTYAPGDTIIGSVIRREPIATPEATVKVSFRGRVKTKLHVPSSGSHRTATYRDKRYLVGCVQDRVFHGPLHLPAGQETPLSWPFVLDIPPRPVTNVKDEHLPADRFDLLDKDILSQQILPPSFSLIYIGMNNEFKCLVEYHVEAEIRYIHGRSYKWFASTVPVRVRHPPTSTVLRNPMIQKIQRPREFESHRLVPDMEHHDLTFKEKTKRLFNLASDPHFCYNVHINVPTVVQLNSRSPIPLTFNISPELKRTSVEIRDIPRTLRLDWVKAVVKSTTRIKVQGYRPHYGMRSTDHDLRFDEIFKNLETPIVFPVEHGNQPINLGEMLCPVIESNAIRILGQRKTLITPIYPDFITFNMAHTHKISWELSLSVAGETQIMTIETRLKILPEYAEV</sequence>